<evidence type="ECO:0000313" key="2">
    <source>
        <dbReference type="EMBL" id="KJH39978.1"/>
    </source>
</evidence>
<reference evidence="2 3" key="1">
    <citation type="submission" date="2013-11" db="EMBL/GenBank/DDBJ databases">
        <title>Draft genome of the bovine lungworm Dictyocaulus viviparus.</title>
        <authorList>
            <person name="Mitreva M."/>
        </authorList>
    </citation>
    <scope>NUCLEOTIDE SEQUENCE [LARGE SCALE GENOMIC DNA]</scope>
    <source>
        <strain evidence="2 3">HannoverDv2000</strain>
    </source>
</reference>
<evidence type="ECO:0008006" key="4">
    <source>
        <dbReference type="Google" id="ProtNLM"/>
    </source>
</evidence>
<organism evidence="2 3">
    <name type="scientific">Dictyocaulus viviparus</name>
    <name type="common">Bovine lungworm</name>
    <dbReference type="NCBI Taxonomy" id="29172"/>
    <lineage>
        <taxon>Eukaryota</taxon>
        <taxon>Metazoa</taxon>
        <taxon>Ecdysozoa</taxon>
        <taxon>Nematoda</taxon>
        <taxon>Chromadorea</taxon>
        <taxon>Rhabditida</taxon>
        <taxon>Rhabditina</taxon>
        <taxon>Rhabditomorpha</taxon>
        <taxon>Strongyloidea</taxon>
        <taxon>Metastrongylidae</taxon>
        <taxon>Dictyocaulus</taxon>
    </lineage>
</organism>
<accession>A0A0D8X654</accession>
<evidence type="ECO:0000313" key="3">
    <source>
        <dbReference type="Proteomes" id="UP000053766"/>
    </source>
</evidence>
<reference evidence="3" key="2">
    <citation type="journal article" date="2016" name="Sci. Rep.">
        <title>Dictyocaulus viviparus genome, variome and transcriptome elucidate lungworm biology and support future intervention.</title>
        <authorList>
            <person name="McNulty S.N."/>
            <person name="Strube C."/>
            <person name="Rosa B.A."/>
            <person name="Martin J.C."/>
            <person name="Tyagi R."/>
            <person name="Choi Y.J."/>
            <person name="Wang Q."/>
            <person name="Hallsworth Pepin K."/>
            <person name="Zhang X."/>
            <person name="Ozersky P."/>
            <person name="Wilson R.K."/>
            <person name="Sternberg P.W."/>
            <person name="Gasser R.B."/>
            <person name="Mitreva M."/>
        </authorList>
    </citation>
    <scope>NUCLEOTIDE SEQUENCE [LARGE SCALE GENOMIC DNA]</scope>
    <source>
        <strain evidence="3">HannoverDv2000</strain>
    </source>
</reference>
<gene>
    <name evidence="2" type="ORF">DICVIV_14112</name>
</gene>
<keyword evidence="1" id="KW-0812">Transmembrane</keyword>
<dbReference type="EMBL" id="KN718878">
    <property type="protein sequence ID" value="KJH39978.1"/>
    <property type="molecule type" value="Genomic_DNA"/>
</dbReference>
<dbReference type="PANTHER" id="PTHR11238:SF9">
    <property type="entry name" value="PROMININ, ISOFORM D"/>
    <property type="match status" value="1"/>
</dbReference>
<dbReference type="AlphaFoldDB" id="A0A0D8X654"/>
<feature type="transmembrane region" description="Helical" evidence="1">
    <location>
        <begin position="6"/>
        <end position="26"/>
    </location>
</feature>
<sequence>MEAVRINVIVVLIAVITLVSGIGVLISSITQFMRQVASSERDGKQSGIICAGLLLIFCGILSLICLILNGSSTSAILVGLTTFSGQVDKSANSVSTFAKDLGSQIDCIFKVKKEEIQNFIENSTVDIQKVIDRIQLSLDKEERVRNEMGELSRNTESFVDPLSNNDASLLKLDEYFNILPNLDSSILDVVQLRKGLSEIETNLKVFRLQGKVIDQEFETVRENMFGEVFNEVSNFTINFASMTRQFMKDTNFKLYAIYALFTSIMIPVISLLMCLIALAILLIRCICNCFTKSSKSGERSIFSKTAAFILDIAGYTSMLTSGLLFLATTMVFLVAFAAILVCVGFFEDPEIRVFRVIESSVVTQKQWNISISNIFYKCKNGYSFFDAMDGSKLITDAGLDENIKPMLIRGGRRTIEKSIFANGFPTMFHVFLKNGDSLFNDGLGNVPVKQQKMKQNYTKFKAYVQQVVDLEMMVYKDAGYLSSRNITYYVMDVNNKLSEAIRNMMITLVDMSSRCHALMAIWDDLGWFICHLMALPLSGIWFACCECF</sequence>
<name>A0A0D8X654_DICVI</name>
<dbReference type="PANTHER" id="PTHR11238">
    <property type="entry name" value="PROMININ ISOFORM D-RELATED"/>
    <property type="match status" value="1"/>
</dbReference>
<evidence type="ECO:0000256" key="1">
    <source>
        <dbReference type="SAM" id="Phobius"/>
    </source>
</evidence>
<feature type="transmembrane region" description="Helical" evidence="1">
    <location>
        <begin position="47"/>
        <end position="69"/>
    </location>
</feature>
<feature type="transmembrane region" description="Helical" evidence="1">
    <location>
        <begin position="255"/>
        <end position="281"/>
    </location>
</feature>
<keyword evidence="3" id="KW-1185">Reference proteome</keyword>
<proteinExistence type="predicted"/>
<keyword evidence="1" id="KW-1133">Transmembrane helix</keyword>
<protein>
    <recommendedName>
        <fullName evidence="4">Prominin</fullName>
    </recommendedName>
</protein>
<keyword evidence="1" id="KW-0472">Membrane</keyword>
<dbReference type="Proteomes" id="UP000053766">
    <property type="component" value="Unassembled WGS sequence"/>
</dbReference>
<feature type="transmembrane region" description="Helical" evidence="1">
    <location>
        <begin position="324"/>
        <end position="346"/>
    </location>
</feature>
<dbReference type="OrthoDB" id="5873137at2759"/>